<accession>A0ACB7CID1</accession>
<name>A0ACB7CID1_9ASCO</name>
<proteinExistence type="predicted"/>
<dbReference type="EMBL" id="JABTEG010000003">
    <property type="protein sequence ID" value="KAG4305434.1"/>
    <property type="molecule type" value="Genomic_DNA"/>
</dbReference>
<gene>
    <name evidence="1" type="ORF">PORY_000990</name>
</gene>
<reference evidence="1 2" key="1">
    <citation type="journal article" date="2021" name="Commun. Biol.">
        <title>Genomic insights into the host specific adaptation of the Pneumocystis genus.</title>
        <authorList>
            <person name="Cisse O.H."/>
            <person name="Ma L."/>
            <person name="Dekker J.P."/>
            <person name="Khil P.P."/>
            <person name="Youn J.-H."/>
            <person name="Brenchley J.M."/>
            <person name="Blair R."/>
            <person name="Pahar B."/>
            <person name="Chabe M."/>
            <person name="Van Rompay K.K.A."/>
            <person name="Keesler R."/>
            <person name="Sukura A."/>
            <person name="Hirsch V."/>
            <person name="Kutty G."/>
            <person name="Liu Y."/>
            <person name="Peng L."/>
            <person name="Chen J."/>
            <person name="Song J."/>
            <person name="Weissenbacher-Lang C."/>
            <person name="Xu J."/>
            <person name="Upham N.S."/>
            <person name="Stajich J.E."/>
            <person name="Cuomo C.A."/>
            <person name="Cushion M.T."/>
            <person name="Kovacs J.A."/>
        </authorList>
    </citation>
    <scope>NUCLEOTIDE SEQUENCE [LARGE SCALE GENOMIC DNA]</scope>
    <source>
        <strain evidence="1 2">RABM</strain>
    </source>
</reference>
<evidence type="ECO:0000313" key="2">
    <source>
        <dbReference type="Proteomes" id="UP000768646"/>
    </source>
</evidence>
<comment type="caution">
    <text evidence="1">The sequence shown here is derived from an EMBL/GenBank/DDBJ whole genome shotgun (WGS) entry which is preliminary data.</text>
</comment>
<organism evidence="1 2">
    <name type="scientific">Pneumocystis oryctolagi</name>
    <dbReference type="NCBI Taxonomy" id="42067"/>
    <lineage>
        <taxon>Eukaryota</taxon>
        <taxon>Fungi</taxon>
        <taxon>Dikarya</taxon>
        <taxon>Ascomycota</taxon>
        <taxon>Taphrinomycotina</taxon>
        <taxon>Pneumocystomycetes</taxon>
        <taxon>Pneumocystaceae</taxon>
        <taxon>Pneumocystis</taxon>
    </lineage>
</organism>
<protein>
    <submittedName>
        <fullName evidence="1">Uncharacterized protein</fullName>
    </submittedName>
</protein>
<sequence length="509" mass="56492">MIAPLCTQKATYLMENTAYIPGNSEDLTGVNLDIVEAKVHILRPETYSSGYKPCKQGSEEHLLASFKPVSSSEAPLFDSSTCVVDTSTASEALSNFSMRTPKRKVHFFHDKTRMTEGTMCAFDAPMYTLHSSADYLERQLNQIALTQQDEDHEKYTCKNASTVPPASTPSLLTMLLASPQKTAFPESTSLDLLSDHGSTSGHSTPTPPLLLHFTSRPSIKFSAPLLSQKNAQEFTHELLPILQPPCIQHGFQQDLHTNLTTDRSQHHIRFQAGIIGADGVTGIEKMGVGGGKGTVNASNKPVTKILLDHVLPKEKMNPIMEDKDDNKFEEDIDDDSADEVSSDIETSRKSQMSRRLQILQCCQKEKSKTNHDSAKHHFFESASYQSVITTPCNLLQKYLMSSVDNIDECSGSFPTSSYEKIDFQDDMDLILGRLDEDQFNEIETVSHLHTSTGNSHKIAQCNIDPILSYSSTDESCSSYTSFLEGKLSQYHPSPLLLAKKHNKGFVNRN</sequence>
<evidence type="ECO:0000313" key="1">
    <source>
        <dbReference type="EMBL" id="KAG4305434.1"/>
    </source>
</evidence>
<dbReference type="Proteomes" id="UP000768646">
    <property type="component" value="Unassembled WGS sequence"/>
</dbReference>
<keyword evidence="2" id="KW-1185">Reference proteome</keyword>